<organism evidence="2 3">
    <name type="scientific">Clostridium moutaii</name>
    <dbReference type="NCBI Taxonomy" id="3240932"/>
    <lineage>
        <taxon>Bacteria</taxon>
        <taxon>Bacillati</taxon>
        <taxon>Bacillota</taxon>
        <taxon>Clostridia</taxon>
        <taxon>Eubacteriales</taxon>
        <taxon>Clostridiaceae</taxon>
        <taxon>Clostridium</taxon>
    </lineage>
</organism>
<dbReference type="InterPro" id="IPR023286">
    <property type="entry name" value="ABATE_dom_sf"/>
</dbReference>
<dbReference type="RefSeq" id="WP_369705386.1">
    <property type="nucleotide sequence ID" value="NZ_JBGEWD010000019.1"/>
</dbReference>
<evidence type="ECO:0000313" key="3">
    <source>
        <dbReference type="Proteomes" id="UP001564657"/>
    </source>
</evidence>
<dbReference type="InterPro" id="IPR021005">
    <property type="entry name" value="Znf_CGNR"/>
</dbReference>
<dbReference type="PANTHER" id="PTHR35525">
    <property type="entry name" value="BLL6575 PROTEIN"/>
    <property type="match status" value="1"/>
</dbReference>
<feature type="domain" description="Zinc finger CGNR" evidence="1">
    <location>
        <begin position="134"/>
        <end position="175"/>
    </location>
</feature>
<keyword evidence="3" id="KW-1185">Reference proteome</keyword>
<comment type="caution">
    <text evidence="2">The sequence shown here is derived from an EMBL/GenBank/DDBJ whole genome shotgun (WGS) entry which is preliminary data.</text>
</comment>
<reference evidence="2 3" key="1">
    <citation type="submission" date="2024-08" db="EMBL/GenBank/DDBJ databases">
        <title>Clostridium lapicellarii sp. nov., and Clostridium renhuaiense sp. nov., two species isolated from the mud in a fermentation cellar used for producing sauce-flavour Chinese liquors.</title>
        <authorList>
            <person name="Yang F."/>
            <person name="Wang H."/>
            <person name="Chen L.Q."/>
            <person name="Zhou N."/>
            <person name="Lu J.J."/>
            <person name="Pu X.X."/>
            <person name="Wan B."/>
            <person name="Wang L."/>
            <person name="Liu S.J."/>
        </authorList>
    </citation>
    <scope>NUCLEOTIDE SEQUENCE [LARGE SCALE GENOMIC DNA]</scope>
    <source>
        <strain evidence="2 3">MT-5</strain>
    </source>
</reference>
<dbReference type="SUPFAM" id="SSF160904">
    <property type="entry name" value="Jann2411-like"/>
    <property type="match status" value="1"/>
</dbReference>
<dbReference type="Proteomes" id="UP001564657">
    <property type="component" value="Unassembled WGS sequence"/>
</dbReference>
<evidence type="ECO:0000313" key="2">
    <source>
        <dbReference type="EMBL" id="MEY8001491.1"/>
    </source>
</evidence>
<evidence type="ECO:0000259" key="1">
    <source>
        <dbReference type="Pfam" id="PF11706"/>
    </source>
</evidence>
<sequence length="184" mass="22327">MDFLCIDFINSQWYKTHKFFKDPLKDKNLMENFCKKWNVSIVDVSDSKLIDKLLELRNFLNHIINDLCTKNTIYEKDIDKINRYLTCFSFYTVLKKEDKSYYLSTVPDKFNSNQLIFEIISSFIEIITDYDIERIKLCKNPECKWIFYDESRSHTRKWCDNTCATLMKVRRFRKKQTIKNSKNL</sequence>
<name>A0ABV4BRT6_9CLOT</name>
<dbReference type="Gene3D" id="1.10.3300.10">
    <property type="entry name" value="Jann2411-like domain"/>
    <property type="match status" value="1"/>
</dbReference>
<dbReference type="InterPro" id="IPR010852">
    <property type="entry name" value="ABATE"/>
</dbReference>
<gene>
    <name evidence="2" type="ORF">AB8U03_15020</name>
</gene>
<accession>A0ABV4BRT6</accession>
<protein>
    <submittedName>
        <fullName evidence="2">CGNR zinc finger domain-containing protein</fullName>
    </submittedName>
</protein>
<dbReference type="EMBL" id="JBGEWD010000019">
    <property type="protein sequence ID" value="MEY8001491.1"/>
    <property type="molecule type" value="Genomic_DNA"/>
</dbReference>
<dbReference type="PANTHER" id="PTHR35525:SF3">
    <property type="entry name" value="BLL6575 PROTEIN"/>
    <property type="match status" value="1"/>
</dbReference>
<dbReference type="Pfam" id="PF11706">
    <property type="entry name" value="zf-CGNR"/>
    <property type="match status" value="1"/>
</dbReference>
<proteinExistence type="predicted"/>